<feature type="region of interest" description="Disordered" evidence="1">
    <location>
        <begin position="1"/>
        <end position="28"/>
    </location>
</feature>
<feature type="compositionally biased region" description="Gly residues" evidence="1">
    <location>
        <begin position="132"/>
        <end position="141"/>
    </location>
</feature>
<sequence>MAVLALHSESMEHRTDSSQDKEDKDKAPLAGTVSWNLDCVPEQLAAQLAEAAAEHRVSVETLVVEVLSEYVRWERLAKLRDRSSHDEYDESEQGFTSWTEQVEFFHARLRSRAESAADGVEVEPPVQRPGVTRGGQGPAEG</sequence>
<reference evidence="2 3" key="1">
    <citation type="submission" date="2014-08" db="EMBL/GenBank/DDBJ databases">
        <title>Complete genome sequence of Corynebacterium aquilae S-613T(T) (=DSM 44791(T)), isolated from the choana of a healthy golden eagle.</title>
        <authorList>
            <person name="Ruckert C."/>
            <person name="Albersmeier A."/>
            <person name="Winkler A."/>
            <person name="Kalinowski J."/>
        </authorList>
    </citation>
    <scope>NUCLEOTIDE SEQUENCE [LARGE SCALE GENOMIC DNA]</scope>
    <source>
        <strain evidence="2 3">S-613</strain>
    </source>
</reference>
<feature type="region of interest" description="Disordered" evidence="1">
    <location>
        <begin position="114"/>
        <end position="141"/>
    </location>
</feature>
<evidence type="ECO:0000256" key="1">
    <source>
        <dbReference type="SAM" id="MobiDB-lite"/>
    </source>
</evidence>
<protein>
    <submittedName>
        <fullName evidence="2">Uncharacterized protein</fullName>
    </submittedName>
</protein>
<dbReference type="STRING" id="1431546.CAQU_03775"/>
<proteinExistence type="predicted"/>
<dbReference type="AlphaFoldDB" id="A0A1L7CEM9"/>
<feature type="compositionally biased region" description="Basic and acidic residues" evidence="1">
    <location>
        <begin position="9"/>
        <end position="27"/>
    </location>
</feature>
<dbReference type="EMBL" id="CP009245">
    <property type="protein sequence ID" value="APT84330.1"/>
    <property type="molecule type" value="Genomic_DNA"/>
</dbReference>
<accession>A0A1L7CEM9</accession>
<evidence type="ECO:0000313" key="3">
    <source>
        <dbReference type="Proteomes" id="UP000185478"/>
    </source>
</evidence>
<evidence type="ECO:0000313" key="2">
    <source>
        <dbReference type="EMBL" id="APT84330.1"/>
    </source>
</evidence>
<dbReference type="KEGG" id="caqu:CAQU_03775"/>
<keyword evidence="3" id="KW-1185">Reference proteome</keyword>
<organism evidence="2 3">
    <name type="scientific">Corynebacterium aquilae DSM 44791</name>
    <dbReference type="NCBI Taxonomy" id="1431546"/>
    <lineage>
        <taxon>Bacteria</taxon>
        <taxon>Bacillati</taxon>
        <taxon>Actinomycetota</taxon>
        <taxon>Actinomycetes</taxon>
        <taxon>Mycobacteriales</taxon>
        <taxon>Corynebacteriaceae</taxon>
        <taxon>Corynebacterium</taxon>
    </lineage>
</organism>
<gene>
    <name evidence="2" type="ORF">CAQU_03775</name>
</gene>
<name>A0A1L7CEM9_9CORY</name>
<dbReference type="Proteomes" id="UP000185478">
    <property type="component" value="Chromosome"/>
</dbReference>